<dbReference type="GO" id="GO:1990468">
    <property type="term" value="C:NuA3b histone acetyltransferase complex"/>
    <property type="evidence" value="ECO:0007669"/>
    <property type="project" value="EnsemblFungi"/>
</dbReference>
<proteinExistence type="inferred from homology"/>
<keyword evidence="9" id="KW-0234">DNA repair</keyword>
<feature type="region of interest" description="Disordered" evidence="11">
    <location>
        <begin position="73"/>
        <end position="138"/>
    </location>
</feature>
<dbReference type="AlphaFoldDB" id="J7S5L4"/>
<dbReference type="GO" id="GO:0005634">
    <property type="term" value="C:nucleus"/>
    <property type="evidence" value="ECO:0007669"/>
    <property type="project" value="UniProtKB-SubCell"/>
</dbReference>
<reference evidence="12 13" key="1">
    <citation type="journal article" date="2011" name="Proc. Natl. Acad. Sci. U.S.A.">
        <title>Evolutionary erosion of yeast sex chromosomes by mating-type switching accidents.</title>
        <authorList>
            <person name="Gordon J.L."/>
            <person name="Armisen D."/>
            <person name="Proux-Wera E."/>
            <person name="Oheigeartaigh S.S."/>
            <person name="Byrne K.P."/>
            <person name="Wolfe K.H."/>
        </authorList>
    </citation>
    <scope>NUCLEOTIDE SEQUENCE [LARGE SCALE GENOMIC DNA]</scope>
    <source>
        <strain evidence="13">ATCC MYA-139 / BCRC 22969 / CBS 8797 / CCRC 22969 / KCTC 17520 / NBRC 10181 / NCYC 3082</strain>
    </source>
</reference>
<evidence type="ECO:0000256" key="5">
    <source>
        <dbReference type="ARBA" id="ARBA00023015"/>
    </source>
</evidence>
<evidence type="ECO:0000256" key="10">
    <source>
        <dbReference type="SAM" id="Coils"/>
    </source>
</evidence>
<keyword evidence="8 9" id="KW-0539">Nucleus</keyword>
<dbReference type="STRING" id="1071383.J7S5L4"/>
<keyword evidence="7 9" id="KW-0804">Transcription</keyword>
<dbReference type="GO" id="GO:0035267">
    <property type="term" value="C:NuA4 histone acetyltransferase complex"/>
    <property type="evidence" value="ECO:0007669"/>
    <property type="project" value="UniProtKB-UniRule"/>
</dbReference>
<dbReference type="EMBL" id="HE978317">
    <property type="protein sequence ID" value="CCK69904.1"/>
    <property type="molecule type" value="Genomic_DNA"/>
</dbReference>
<keyword evidence="4 9" id="KW-0156">Chromatin regulator</keyword>
<dbReference type="RefSeq" id="XP_022464150.1">
    <property type="nucleotide sequence ID" value="XM_022607568.1"/>
</dbReference>
<evidence type="ECO:0000256" key="2">
    <source>
        <dbReference type="ARBA" id="ARBA00010916"/>
    </source>
</evidence>
<organism evidence="12 13">
    <name type="scientific">Huiozyma naganishii (strain ATCC MYA-139 / BCRC 22969 / CBS 8797 / KCTC 17520 / NBRC 10181 / NCYC 3082 / Yp74L-3)</name>
    <name type="common">Yeast</name>
    <name type="synonym">Kazachstania naganishii</name>
    <dbReference type="NCBI Taxonomy" id="1071383"/>
    <lineage>
        <taxon>Eukaryota</taxon>
        <taxon>Fungi</taxon>
        <taxon>Dikarya</taxon>
        <taxon>Ascomycota</taxon>
        <taxon>Saccharomycotina</taxon>
        <taxon>Saccharomycetes</taxon>
        <taxon>Saccharomycetales</taxon>
        <taxon>Saccharomycetaceae</taxon>
        <taxon>Huiozyma</taxon>
    </lineage>
</organism>
<dbReference type="OrthoDB" id="440324at2759"/>
<reference evidence="13" key="2">
    <citation type="submission" date="2012-08" db="EMBL/GenBank/DDBJ databases">
        <title>Genome sequence of Kazachstania naganishii.</title>
        <authorList>
            <person name="Gordon J.L."/>
            <person name="Armisen D."/>
            <person name="Proux-Wera E."/>
            <person name="OhEigeartaigh S.S."/>
            <person name="Byrne K.P."/>
            <person name="Wolfe K.H."/>
        </authorList>
    </citation>
    <scope>NUCLEOTIDE SEQUENCE [LARGE SCALE GENOMIC DNA]</scope>
    <source>
        <strain evidence="13">ATCC MYA-139 / BCRC 22969 / CBS 8797 / CCRC 22969 / KCTC 17520 / NBRC 10181 / NCYC 3082</strain>
    </source>
</reference>
<keyword evidence="6 10" id="KW-0175">Coiled coil</keyword>
<evidence type="ECO:0000256" key="1">
    <source>
        <dbReference type="ARBA" id="ARBA00004123"/>
    </source>
</evidence>
<dbReference type="Pfam" id="PF09340">
    <property type="entry name" value="NuA4"/>
    <property type="match status" value="1"/>
</dbReference>
<dbReference type="PANTHER" id="PTHR13476">
    <property type="entry name" value="CHROMATIN MODIFICATION-RELATED PROTEIN MEAF6"/>
    <property type="match status" value="1"/>
</dbReference>
<gene>
    <name evidence="12" type="primary">KNAG0D01520</name>
    <name evidence="12" type="ordered locus">KNAG_0D01520</name>
</gene>
<evidence type="ECO:0000256" key="4">
    <source>
        <dbReference type="ARBA" id="ARBA00022853"/>
    </source>
</evidence>
<dbReference type="GeneID" id="34525593"/>
<protein>
    <recommendedName>
        <fullName evidence="3 9">Chromatin modification-related protein EAF6</fullName>
    </recommendedName>
</protein>
<evidence type="ECO:0000256" key="9">
    <source>
        <dbReference type="RuleBase" id="RU368022"/>
    </source>
</evidence>
<evidence type="ECO:0000256" key="11">
    <source>
        <dbReference type="SAM" id="MobiDB-lite"/>
    </source>
</evidence>
<dbReference type="eggNOG" id="KOG3856">
    <property type="taxonomic scope" value="Eukaryota"/>
</dbReference>
<dbReference type="HOGENOM" id="CLU_093901_2_0_1"/>
<evidence type="ECO:0000313" key="12">
    <source>
        <dbReference type="EMBL" id="CCK69904.1"/>
    </source>
</evidence>
<dbReference type="GO" id="GO:0006325">
    <property type="term" value="P:chromatin organization"/>
    <property type="evidence" value="ECO:0007669"/>
    <property type="project" value="UniProtKB-KW"/>
</dbReference>
<comment type="subunit">
    <text evidence="9">Component of the NuA4 histone acetyltransferase complex.</text>
</comment>
<name>J7S5L4_HUIN7</name>
<evidence type="ECO:0000256" key="8">
    <source>
        <dbReference type="ARBA" id="ARBA00023242"/>
    </source>
</evidence>
<keyword evidence="13" id="KW-1185">Reference proteome</keyword>
<dbReference type="GO" id="GO:0006281">
    <property type="term" value="P:DNA repair"/>
    <property type="evidence" value="ECO:0007669"/>
    <property type="project" value="UniProtKB-UniRule"/>
</dbReference>
<dbReference type="Proteomes" id="UP000006310">
    <property type="component" value="Chromosome 4"/>
</dbReference>
<evidence type="ECO:0000256" key="7">
    <source>
        <dbReference type="ARBA" id="ARBA00023163"/>
    </source>
</evidence>
<feature type="compositionally biased region" description="Polar residues" evidence="11">
    <location>
        <begin position="113"/>
        <end position="138"/>
    </location>
</feature>
<dbReference type="GO" id="GO:1990467">
    <property type="term" value="C:NuA3a histone acetyltransferase complex"/>
    <property type="evidence" value="ECO:0007669"/>
    <property type="project" value="EnsemblFungi"/>
</dbReference>
<evidence type="ECO:0000313" key="13">
    <source>
        <dbReference type="Proteomes" id="UP000006310"/>
    </source>
</evidence>
<keyword evidence="5 9" id="KW-0805">Transcription regulation</keyword>
<dbReference type="InterPro" id="IPR015418">
    <property type="entry name" value="Eaf6"/>
</dbReference>
<keyword evidence="9" id="KW-0227">DNA damage</keyword>
<dbReference type="OMA" id="FVKQQEG"/>
<sequence>MEEDPLKQYEQLKSDLSEALKQRRQYEDELDALQQEIYDKETEYFTSTTYISSLTSKPLYIPGNIIKGFEGFSKAQHHSGGSNSAANDYHGGIPNEDRIFSLSSAAFQPKLPHNTNQQPPSQQETNVQATQSNDSNGG</sequence>
<dbReference type="KEGG" id="kng:KNAG_0D01520"/>
<comment type="function">
    <text evidence="9">Component of the NuA4 histone acetyltransferase complex which is involved in transcriptional activation of selected genes principally by acetylation of nucleosomal histone H4 and H2A. The NuA4 complex is also involved in DNA repair.</text>
</comment>
<comment type="similarity">
    <text evidence="2 9">Belongs to the EAF6 family.</text>
</comment>
<accession>J7S5L4</accession>
<feature type="coiled-coil region" evidence="10">
    <location>
        <begin position="9"/>
        <end position="43"/>
    </location>
</feature>
<comment type="subcellular location">
    <subcellularLocation>
        <location evidence="1 9">Nucleus</location>
    </subcellularLocation>
</comment>
<evidence type="ECO:0000256" key="6">
    <source>
        <dbReference type="ARBA" id="ARBA00023054"/>
    </source>
</evidence>
<evidence type="ECO:0000256" key="3">
    <source>
        <dbReference type="ARBA" id="ARBA00018504"/>
    </source>
</evidence>